<reference evidence="6" key="1">
    <citation type="journal article" date="2020" name="Stud. Mycol.">
        <title>101 Dothideomycetes genomes: a test case for predicting lifestyles and emergence of pathogens.</title>
        <authorList>
            <person name="Haridas S."/>
            <person name="Albert R."/>
            <person name="Binder M."/>
            <person name="Bloem J."/>
            <person name="Labutti K."/>
            <person name="Salamov A."/>
            <person name="Andreopoulos B."/>
            <person name="Baker S."/>
            <person name="Barry K."/>
            <person name="Bills G."/>
            <person name="Bluhm B."/>
            <person name="Cannon C."/>
            <person name="Castanera R."/>
            <person name="Culley D."/>
            <person name="Daum C."/>
            <person name="Ezra D."/>
            <person name="Gonzalez J."/>
            <person name="Henrissat B."/>
            <person name="Kuo A."/>
            <person name="Liang C."/>
            <person name="Lipzen A."/>
            <person name="Lutzoni F."/>
            <person name="Magnuson J."/>
            <person name="Mondo S."/>
            <person name="Nolan M."/>
            <person name="Ohm R."/>
            <person name="Pangilinan J."/>
            <person name="Park H.-J."/>
            <person name="Ramirez L."/>
            <person name="Alfaro M."/>
            <person name="Sun H."/>
            <person name="Tritt A."/>
            <person name="Yoshinaga Y."/>
            <person name="Zwiers L.-H."/>
            <person name="Turgeon B."/>
            <person name="Goodwin S."/>
            <person name="Spatafora J."/>
            <person name="Crous P."/>
            <person name="Grigoriev I."/>
        </authorList>
    </citation>
    <scope>NUCLEOTIDE SEQUENCE</scope>
    <source>
        <strain evidence="6">CBS 133067</strain>
    </source>
</reference>
<feature type="compositionally biased region" description="Low complexity" evidence="3">
    <location>
        <begin position="37"/>
        <end position="47"/>
    </location>
</feature>
<dbReference type="InterPro" id="IPR041691">
    <property type="entry name" value="Atg6/beclin_CC"/>
</dbReference>
<evidence type="ECO:0000259" key="5">
    <source>
        <dbReference type="Pfam" id="PF17675"/>
    </source>
</evidence>
<dbReference type="GO" id="GO:0045324">
    <property type="term" value="P:late endosome to vacuole transport"/>
    <property type="evidence" value="ECO:0007669"/>
    <property type="project" value="TreeGrafter"/>
</dbReference>
<evidence type="ECO:0000313" key="6">
    <source>
        <dbReference type="EMBL" id="KAF2099607.1"/>
    </source>
</evidence>
<dbReference type="GO" id="GO:0000045">
    <property type="term" value="P:autophagosome assembly"/>
    <property type="evidence" value="ECO:0007669"/>
    <property type="project" value="TreeGrafter"/>
</dbReference>
<protein>
    <submittedName>
        <fullName evidence="6">APG6-domain-containing protein</fullName>
    </submittedName>
</protein>
<dbReference type="AlphaFoldDB" id="A0A9P4IH91"/>
<evidence type="ECO:0000259" key="4">
    <source>
        <dbReference type="Pfam" id="PF04111"/>
    </source>
</evidence>
<name>A0A9P4IH91_9PEZI</name>
<evidence type="ECO:0000256" key="1">
    <source>
        <dbReference type="ARBA" id="ARBA00005965"/>
    </source>
</evidence>
<gene>
    <name evidence="6" type="ORF">NA57DRAFT_75107</name>
</gene>
<keyword evidence="7" id="KW-1185">Reference proteome</keyword>
<feature type="coiled-coil region" evidence="2">
    <location>
        <begin position="163"/>
        <end position="252"/>
    </location>
</feature>
<dbReference type="GO" id="GO:0034272">
    <property type="term" value="C:phosphatidylinositol 3-kinase complex, class III, type II"/>
    <property type="evidence" value="ECO:0007669"/>
    <property type="project" value="TreeGrafter"/>
</dbReference>
<dbReference type="GO" id="GO:0000423">
    <property type="term" value="P:mitophagy"/>
    <property type="evidence" value="ECO:0007669"/>
    <property type="project" value="TreeGrafter"/>
</dbReference>
<comment type="similarity">
    <text evidence="1">Belongs to the beclin family.</text>
</comment>
<dbReference type="Proteomes" id="UP000799772">
    <property type="component" value="Unassembled WGS sequence"/>
</dbReference>
<proteinExistence type="inferred from homology"/>
<feature type="region of interest" description="Disordered" evidence="3">
    <location>
        <begin position="27"/>
        <end position="76"/>
    </location>
</feature>
<dbReference type="Gene3D" id="1.10.418.40">
    <property type="entry name" value="Autophagy protein 6/Beclin 1"/>
    <property type="match status" value="1"/>
</dbReference>
<dbReference type="Pfam" id="PF04111">
    <property type="entry name" value="APG6"/>
    <property type="match status" value="1"/>
</dbReference>
<keyword evidence="2" id="KW-0175">Coiled coil</keyword>
<dbReference type="InterPro" id="IPR038274">
    <property type="entry name" value="Atg6/Beclin_C_sf"/>
</dbReference>
<feature type="domain" description="Atg6/beclin coiled-coil" evidence="5">
    <location>
        <begin position="160"/>
        <end position="288"/>
    </location>
</feature>
<dbReference type="InterPro" id="IPR040455">
    <property type="entry name" value="Atg6_BARA"/>
</dbReference>
<dbReference type="GO" id="GO:0030674">
    <property type="term" value="F:protein-macromolecule adaptor activity"/>
    <property type="evidence" value="ECO:0007669"/>
    <property type="project" value="TreeGrafter"/>
</dbReference>
<evidence type="ECO:0000256" key="3">
    <source>
        <dbReference type="SAM" id="MobiDB-lite"/>
    </source>
</evidence>
<dbReference type="InterPro" id="IPR007243">
    <property type="entry name" value="Atg6/Beclin"/>
</dbReference>
<dbReference type="Pfam" id="PF17675">
    <property type="entry name" value="APG6_N"/>
    <property type="match status" value="1"/>
</dbReference>
<dbReference type="GO" id="GO:0043548">
    <property type="term" value="F:phosphatidylinositol 3-kinase binding"/>
    <property type="evidence" value="ECO:0007669"/>
    <property type="project" value="TreeGrafter"/>
</dbReference>
<feature type="domain" description="Atg6 BARA" evidence="4">
    <location>
        <begin position="291"/>
        <end position="489"/>
    </location>
</feature>
<dbReference type="PANTHER" id="PTHR12768:SF4">
    <property type="entry name" value="BECLIN-1"/>
    <property type="match status" value="1"/>
</dbReference>
<sequence>MFCQQCRTPIRLDDSLDDLNPAAFKLLTEATNPTSPPTSSFSRSSRTYPEERKHEYQQLSQQARSPAVKRTVHSNHPQSVLASQALNQRHQNPAMSFVMLTESQVVPQLHDQAHDTKVTRNGTQHISQPAQESESLLSQKMETTARLFETMSARSDIDHPICVECTEMLVEGLQKQLAGATKERDAYIEFLRQANADIPTDEEVQQAEMELKEAQDREAAAFVELEQLEKEKAALDDELLALEAESLDLDKEEEKFWANRNAFSTTLASFQNERDRLNARFDHDSKQLLRLQRTNVFNDIFCIGHDGYFATINNLRLGRLPDKTVDWAEINAALGQTCLLLATVAEKLGFIFKGYELKPLGSTSVLYKIETPQSVTGNDPSHVVKSRREFPLFNSGDLTFGLVGFHAKFDQAMVHFLECVRQLGEHMENTPVHERDGSTSPGVKLPYIIEKGKINEVSIKLGFNQEESWTKGCKYLLTCCKFLLAHSSNINGAARRVT</sequence>
<dbReference type="GO" id="GO:0034271">
    <property type="term" value="C:phosphatidylinositol 3-kinase complex, class III, type I"/>
    <property type="evidence" value="ECO:0007669"/>
    <property type="project" value="TreeGrafter"/>
</dbReference>
<evidence type="ECO:0000313" key="7">
    <source>
        <dbReference type="Proteomes" id="UP000799772"/>
    </source>
</evidence>
<dbReference type="Gene3D" id="6.10.250.3110">
    <property type="match status" value="1"/>
</dbReference>
<comment type="caution">
    <text evidence="6">The sequence shown here is derived from an EMBL/GenBank/DDBJ whole genome shotgun (WGS) entry which is preliminary data.</text>
</comment>
<dbReference type="PANTHER" id="PTHR12768">
    <property type="entry name" value="BECLIN 1"/>
    <property type="match status" value="1"/>
</dbReference>
<dbReference type="GO" id="GO:0000407">
    <property type="term" value="C:phagophore assembly site"/>
    <property type="evidence" value="ECO:0007669"/>
    <property type="project" value="TreeGrafter"/>
</dbReference>
<accession>A0A9P4IH91</accession>
<dbReference type="EMBL" id="ML978125">
    <property type="protein sequence ID" value="KAF2099607.1"/>
    <property type="molecule type" value="Genomic_DNA"/>
</dbReference>
<evidence type="ECO:0000256" key="2">
    <source>
        <dbReference type="SAM" id="Coils"/>
    </source>
</evidence>
<dbReference type="GO" id="GO:0006995">
    <property type="term" value="P:cellular response to nitrogen starvation"/>
    <property type="evidence" value="ECO:0007669"/>
    <property type="project" value="TreeGrafter"/>
</dbReference>
<dbReference type="OrthoDB" id="20368at2759"/>
<organism evidence="6 7">
    <name type="scientific">Rhizodiscina lignyota</name>
    <dbReference type="NCBI Taxonomy" id="1504668"/>
    <lineage>
        <taxon>Eukaryota</taxon>
        <taxon>Fungi</taxon>
        <taxon>Dikarya</taxon>
        <taxon>Ascomycota</taxon>
        <taxon>Pezizomycotina</taxon>
        <taxon>Dothideomycetes</taxon>
        <taxon>Pleosporomycetidae</taxon>
        <taxon>Aulographales</taxon>
        <taxon>Rhizodiscinaceae</taxon>
        <taxon>Rhizodiscina</taxon>
    </lineage>
</organism>